<feature type="transmembrane region" description="Helical" evidence="7">
    <location>
        <begin position="63"/>
        <end position="84"/>
    </location>
</feature>
<evidence type="ECO:0000313" key="12">
    <source>
        <dbReference type="Proteomes" id="UP000063429"/>
    </source>
</evidence>
<organism evidence="11 12">
    <name type="scientific">Herbaspirillum hiltneri N3</name>
    <dbReference type="NCBI Taxonomy" id="1262470"/>
    <lineage>
        <taxon>Bacteria</taxon>
        <taxon>Pseudomonadati</taxon>
        <taxon>Pseudomonadota</taxon>
        <taxon>Betaproteobacteria</taxon>
        <taxon>Burkholderiales</taxon>
        <taxon>Oxalobacteraceae</taxon>
        <taxon>Herbaspirillum</taxon>
    </lineage>
</organism>
<evidence type="ECO:0000256" key="5">
    <source>
        <dbReference type="ARBA" id="ARBA00022989"/>
    </source>
</evidence>
<dbReference type="Pfam" id="PF00924">
    <property type="entry name" value="MS_channel_2nd"/>
    <property type="match status" value="1"/>
</dbReference>
<evidence type="ECO:0000256" key="1">
    <source>
        <dbReference type="ARBA" id="ARBA00004651"/>
    </source>
</evidence>
<evidence type="ECO:0000313" key="11">
    <source>
        <dbReference type="EMBL" id="AKZ62800.1"/>
    </source>
</evidence>
<evidence type="ECO:0000256" key="2">
    <source>
        <dbReference type="ARBA" id="ARBA00008017"/>
    </source>
</evidence>
<proteinExistence type="inferred from homology"/>
<comment type="subcellular location">
    <subcellularLocation>
        <location evidence="1">Cell membrane</location>
        <topology evidence="1">Multi-pass membrane protein</topology>
    </subcellularLocation>
</comment>
<dbReference type="PANTHER" id="PTHR30347">
    <property type="entry name" value="POTASSIUM CHANNEL RELATED"/>
    <property type="match status" value="1"/>
</dbReference>
<dbReference type="EMBL" id="CP011409">
    <property type="protein sequence ID" value="AKZ62800.1"/>
    <property type="molecule type" value="Genomic_DNA"/>
</dbReference>
<dbReference type="RefSeq" id="WP_053196758.1">
    <property type="nucleotide sequence ID" value="NZ_CP011409.1"/>
</dbReference>
<keyword evidence="5 7" id="KW-1133">Transmembrane helix</keyword>
<gene>
    <name evidence="11" type="ORF">F506_08995</name>
</gene>
<dbReference type="SUPFAM" id="SSF50182">
    <property type="entry name" value="Sm-like ribonucleoproteins"/>
    <property type="match status" value="1"/>
</dbReference>
<dbReference type="InterPro" id="IPR011014">
    <property type="entry name" value="MscS_channel_TM-2"/>
</dbReference>
<dbReference type="InterPro" id="IPR049142">
    <property type="entry name" value="MS_channel_1st"/>
</dbReference>
<evidence type="ECO:0000259" key="9">
    <source>
        <dbReference type="Pfam" id="PF21082"/>
    </source>
</evidence>
<keyword evidence="6 7" id="KW-0472">Membrane</keyword>
<dbReference type="SUPFAM" id="SSF82689">
    <property type="entry name" value="Mechanosensitive channel protein MscS (YggB), C-terminal domain"/>
    <property type="match status" value="1"/>
</dbReference>
<dbReference type="InterPro" id="IPR011066">
    <property type="entry name" value="MscS_channel_C_sf"/>
</dbReference>
<dbReference type="InterPro" id="IPR010920">
    <property type="entry name" value="LSM_dom_sf"/>
</dbReference>
<feature type="transmembrane region" description="Helical" evidence="7">
    <location>
        <begin position="21"/>
        <end position="42"/>
    </location>
</feature>
<dbReference type="Pfam" id="PF21082">
    <property type="entry name" value="MS_channel_3rd"/>
    <property type="match status" value="1"/>
</dbReference>
<dbReference type="InterPro" id="IPR006685">
    <property type="entry name" value="MscS_channel_2nd"/>
</dbReference>
<dbReference type="Gene3D" id="1.10.287.1260">
    <property type="match status" value="1"/>
</dbReference>
<dbReference type="Gene3D" id="3.30.70.100">
    <property type="match status" value="1"/>
</dbReference>
<evidence type="ECO:0000256" key="3">
    <source>
        <dbReference type="ARBA" id="ARBA00022475"/>
    </source>
</evidence>
<dbReference type="InterPro" id="IPR049278">
    <property type="entry name" value="MS_channel_C"/>
</dbReference>
<dbReference type="InterPro" id="IPR023408">
    <property type="entry name" value="MscS_beta-dom_sf"/>
</dbReference>
<keyword evidence="3" id="KW-1003">Cell membrane</keyword>
<feature type="domain" description="Mechanosensitive ion channel MscS" evidence="8">
    <location>
        <begin position="259"/>
        <end position="324"/>
    </location>
</feature>
<feature type="transmembrane region" description="Helical" evidence="7">
    <location>
        <begin position="96"/>
        <end position="114"/>
    </location>
</feature>
<comment type="similarity">
    <text evidence="2">Belongs to the MscS (TC 1.A.23) family.</text>
</comment>
<accession>A0ABM5V098</accession>
<reference evidence="12" key="1">
    <citation type="journal article" date="2015" name="Genome Announc.">
        <title>Complete Genome Sequence of Herbaspirillum hiltneri N3 (DSM 17495), Isolated from Surface-Sterilized Wheat Roots.</title>
        <authorList>
            <person name="Guizelini D."/>
            <person name="Saizaki P.M."/>
            <person name="Coimbra N.A."/>
            <person name="Weiss V.A."/>
            <person name="Faoro H."/>
            <person name="Sfeir M.Z."/>
            <person name="Baura V.A."/>
            <person name="Monteiro R.A."/>
            <person name="Chubatsu L.S."/>
            <person name="Souza E.M."/>
            <person name="Cruz L.M."/>
            <person name="Pedrosa F.O."/>
            <person name="Raittz R.T."/>
            <person name="Marchaukoski J.N."/>
            <person name="Steffens M.B."/>
        </authorList>
    </citation>
    <scope>NUCLEOTIDE SEQUENCE [LARGE SCALE GENOMIC DNA]</scope>
    <source>
        <strain evidence="12">N3</strain>
    </source>
</reference>
<evidence type="ECO:0000256" key="7">
    <source>
        <dbReference type="SAM" id="Phobius"/>
    </source>
</evidence>
<feature type="domain" description="Mechanosensitive ion channel MscS C-terminal" evidence="9">
    <location>
        <begin position="334"/>
        <end position="415"/>
    </location>
</feature>
<keyword evidence="4 7" id="KW-0812">Transmembrane</keyword>
<dbReference type="SUPFAM" id="SSF82861">
    <property type="entry name" value="Mechanosensitive channel protein MscS (YggB), transmembrane region"/>
    <property type="match status" value="1"/>
</dbReference>
<evidence type="ECO:0000259" key="10">
    <source>
        <dbReference type="Pfam" id="PF21088"/>
    </source>
</evidence>
<feature type="transmembrane region" description="Helical" evidence="7">
    <location>
        <begin position="217"/>
        <end position="236"/>
    </location>
</feature>
<feature type="transmembrane region" description="Helical" evidence="7">
    <location>
        <begin position="126"/>
        <end position="151"/>
    </location>
</feature>
<sequence length="454" mass="50639">MSTLLTDFYDYLFGELPLTELLRQLAVIALCIACGWGLSRWLRKLFTLSGGDEQSVVHIGVKSFMRVLSPLLILILLSLARLALIRLKLPVTLWHVMMPLMISQVAMRFVFYVLRRIFVKETTAGAFLLLFEKVFATLVWICVLLYITGMWPDLVDYLDTTMLPLGRHKTSLLTILQATASVLVTLIIALWAGAMLEDRMMKLSSMHLSLRTVVARMVRAILILVAILVSLSLVGIDLTVLSVFGGALGVGLGLGLQKIASSYVSGFVILLERSLAIGDMVNVDRYFGKVTQINTRYTILEGLDGIESVLPNEMFMSTPVQNYSLNRKIIRLATQVTILYQDDIETVLSMLEKAAFAVERVSDQILPQALLLKIGEDGLQLEIGFWITDPENGRLNVLSDVNRAIWRVFKTQGIQVAHPKRDIRLMDPRSFEQSVDSMASSAHKSAQSAYNAGK</sequence>
<dbReference type="Pfam" id="PF21088">
    <property type="entry name" value="MS_channel_1st"/>
    <property type="match status" value="1"/>
</dbReference>
<protein>
    <submittedName>
        <fullName evidence="11">Mechanosensitive ion channel protein</fullName>
    </submittedName>
</protein>
<dbReference type="Gene3D" id="2.30.30.60">
    <property type="match status" value="1"/>
</dbReference>
<dbReference type="PANTHER" id="PTHR30347:SF1">
    <property type="entry name" value="MECHANOSENSITIVE CHANNEL MSCK"/>
    <property type="match status" value="1"/>
</dbReference>
<keyword evidence="12" id="KW-1185">Reference proteome</keyword>
<evidence type="ECO:0000256" key="4">
    <source>
        <dbReference type="ARBA" id="ARBA00022692"/>
    </source>
</evidence>
<evidence type="ECO:0000259" key="8">
    <source>
        <dbReference type="Pfam" id="PF00924"/>
    </source>
</evidence>
<name>A0ABM5V098_9BURK</name>
<feature type="domain" description="Mechanosensitive ion channel transmembrane helices 2/3" evidence="10">
    <location>
        <begin position="218"/>
        <end position="257"/>
    </location>
</feature>
<feature type="transmembrane region" description="Helical" evidence="7">
    <location>
        <begin position="171"/>
        <end position="196"/>
    </location>
</feature>
<evidence type="ECO:0000256" key="6">
    <source>
        <dbReference type="ARBA" id="ARBA00023136"/>
    </source>
</evidence>
<dbReference type="Proteomes" id="UP000063429">
    <property type="component" value="Chromosome"/>
</dbReference>
<dbReference type="InterPro" id="IPR052702">
    <property type="entry name" value="MscS-like_channel"/>
</dbReference>